<feature type="domain" description="FAS1" evidence="2">
    <location>
        <begin position="223"/>
        <end position="358"/>
    </location>
</feature>
<reference evidence="4" key="1">
    <citation type="submission" date="2017-01" db="EMBL/GenBank/DDBJ databases">
        <authorList>
            <person name="Varghese N."/>
            <person name="Submissions S."/>
        </authorList>
    </citation>
    <scope>NUCLEOTIDE SEQUENCE [LARGE SCALE GENOMIC DNA]</scope>
    <source>
        <strain evidence="4">DSM 46698</strain>
    </source>
</reference>
<evidence type="ECO:0000313" key="4">
    <source>
        <dbReference type="Proteomes" id="UP000186026"/>
    </source>
</evidence>
<dbReference type="InterPro" id="IPR000782">
    <property type="entry name" value="FAS1_domain"/>
</dbReference>
<feature type="domain" description="FAS1" evidence="2">
    <location>
        <begin position="81"/>
        <end position="214"/>
    </location>
</feature>
<sequence>MFIYVYVYYRHFFIYYRIYFATLINIKGFETVYFYLTKPTKIMKKHSRLNWDFKSTALALALGFGLVACSDDDDQPPIVESNTIVDVASDNTQFSTLVAAVDQAGLVATLSSDGPFTVFAPTNDAFGEFLSDNNLSAEQLLGDPNLELILTYHVVGSSVSSSEVSPGRVNTVADFPFFVSESPNGTLWINGSARIINTDIQASNGIIHVLDYVITPPTQNIAEIATSLAEGEEPEFTQLVAALVRADLVDAFIGGFDDDLTVFAPTDAAFEALYEALDVNGVDEIELELLTNVLLYHVVPARAFSQDLREGASLPTLLEGQNLTVDLANLRINESGLVPSLLNVHATNGVIHVIDSVLLPE</sequence>
<name>A0A1N7KGK8_9BACT</name>
<evidence type="ECO:0000259" key="2">
    <source>
        <dbReference type="PROSITE" id="PS50213"/>
    </source>
</evidence>
<dbReference type="Pfam" id="PF02469">
    <property type="entry name" value="Fasciclin"/>
    <property type="match status" value="2"/>
</dbReference>
<evidence type="ECO:0000256" key="1">
    <source>
        <dbReference type="SAM" id="Phobius"/>
    </source>
</evidence>
<dbReference type="SUPFAM" id="SSF82153">
    <property type="entry name" value="FAS1 domain"/>
    <property type="match status" value="2"/>
</dbReference>
<dbReference type="EMBL" id="FTOP01000002">
    <property type="protein sequence ID" value="SIS60610.1"/>
    <property type="molecule type" value="Genomic_DNA"/>
</dbReference>
<dbReference type="SMART" id="SM00554">
    <property type="entry name" value="FAS1"/>
    <property type="match status" value="2"/>
</dbReference>
<keyword evidence="4" id="KW-1185">Reference proteome</keyword>
<proteinExistence type="predicted"/>
<keyword evidence="1" id="KW-0812">Transmembrane</keyword>
<dbReference type="PROSITE" id="PS50213">
    <property type="entry name" value="FAS1"/>
    <property type="match status" value="2"/>
</dbReference>
<dbReference type="STRING" id="529505.SAMN05421761_10253"/>
<dbReference type="InterPro" id="IPR036378">
    <property type="entry name" value="FAS1_dom_sf"/>
</dbReference>
<keyword evidence="1" id="KW-1133">Transmembrane helix</keyword>
<dbReference type="Gene3D" id="2.30.180.10">
    <property type="entry name" value="FAS1 domain"/>
    <property type="match status" value="2"/>
</dbReference>
<dbReference type="GO" id="GO:0005615">
    <property type="term" value="C:extracellular space"/>
    <property type="evidence" value="ECO:0007669"/>
    <property type="project" value="TreeGrafter"/>
</dbReference>
<dbReference type="PANTHER" id="PTHR10900:SF77">
    <property type="entry name" value="FI19380P1"/>
    <property type="match status" value="1"/>
</dbReference>
<accession>A0A1N7KGK8</accession>
<dbReference type="FunFam" id="2.30.180.10:FF:000032">
    <property type="entry name" value="Fasciclin domain-containing protein, putative"/>
    <property type="match status" value="2"/>
</dbReference>
<protein>
    <submittedName>
        <fullName evidence="3">Uncaracterized surface protein containing fasciclin (FAS1) repeats</fullName>
    </submittedName>
</protein>
<evidence type="ECO:0000313" key="3">
    <source>
        <dbReference type="EMBL" id="SIS60610.1"/>
    </source>
</evidence>
<organism evidence="3 4">
    <name type="scientific">Belliella pelovolcani</name>
    <dbReference type="NCBI Taxonomy" id="529505"/>
    <lineage>
        <taxon>Bacteria</taxon>
        <taxon>Pseudomonadati</taxon>
        <taxon>Bacteroidota</taxon>
        <taxon>Cytophagia</taxon>
        <taxon>Cytophagales</taxon>
        <taxon>Cyclobacteriaceae</taxon>
        <taxon>Belliella</taxon>
    </lineage>
</organism>
<dbReference type="PANTHER" id="PTHR10900">
    <property type="entry name" value="PERIOSTIN-RELATED"/>
    <property type="match status" value="1"/>
</dbReference>
<gene>
    <name evidence="3" type="ORF">SAMN05421761_10253</name>
</gene>
<feature type="transmembrane region" description="Helical" evidence="1">
    <location>
        <begin position="12"/>
        <end position="36"/>
    </location>
</feature>
<dbReference type="InterPro" id="IPR050904">
    <property type="entry name" value="Adhesion/Biosynth-related"/>
</dbReference>
<dbReference type="Proteomes" id="UP000186026">
    <property type="component" value="Unassembled WGS sequence"/>
</dbReference>
<dbReference type="AlphaFoldDB" id="A0A1N7KGK8"/>
<keyword evidence="1" id="KW-0472">Membrane</keyword>